<dbReference type="InterPro" id="IPR045249">
    <property type="entry name" value="HARBI1-like"/>
</dbReference>
<keyword evidence="12" id="KW-1185">Reference proteome</keyword>
<feature type="compositionally biased region" description="Basic and acidic residues" evidence="8">
    <location>
        <begin position="18"/>
        <end position="28"/>
    </location>
</feature>
<evidence type="ECO:0000256" key="4">
    <source>
        <dbReference type="ARBA" id="ARBA00022722"/>
    </source>
</evidence>
<dbReference type="HOGENOM" id="CLU_714649_0_0_1"/>
<organism evidence="10">
    <name type="scientific">Guillardia theta (strain CCMP2712)</name>
    <name type="common">Cryptophyte</name>
    <dbReference type="NCBI Taxonomy" id="905079"/>
    <lineage>
        <taxon>Eukaryota</taxon>
        <taxon>Cryptophyceae</taxon>
        <taxon>Pyrenomonadales</taxon>
        <taxon>Geminigeraceae</taxon>
        <taxon>Guillardia</taxon>
    </lineage>
</organism>
<dbReference type="InterPro" id="IPR027806">
    <property type="entry name" value="HARBI1_dom"/>
</dbReference>
<keyword evidence="5" id="KW-0479">Metal-binding</keyword>
<dbReference type="GeneID" id="17291026"/>
<dbReference type="PANTHER" id="PTHR22930:SF85">
    <property type="entry name" value="GH03217P-RELATED"/>
    <property type="match status" value="1"/>
</dbReference>
<comment type="subcellular location">
    <subcellularLocation>
        <location evidence="2">Nucleus</location>
    </subcellularLocation>
</comment>
<reference evidence="10 12" key="1">
    <citation type="journal article" date="2012" name="Nature">
        <title>Algal genomes reveal evolutionary mosaicism and the fate of nucleomorphs.</title>
        <authorList>
            <consortium name="DOE Joint Genome Institute"/>
            <person name="Curtis B.A."/>
            <person name="Tanifuji G."/>
            <person name="Burki F."/>
            <person name="Gruber A."/>
            <person name="Irimia M."/>
            <person name="Maruyama S."/>
            <person name="Arias M.C."/>
            <person name="Ball S.G."/>
            <person name="Gile G.H."/>
            <person name="Hirakawa Y."/>
            <person name="Hopkins J.F."/>
            <person name="Kuo A."/>
            <person name="Rensing S.A."/>
            <person name="Schmutz J."/>
            <person name="Symeonidi A."/>
            <person name="Elias M."/>
            <person name="Eveleigh R.J."/>
            <person name="Herman E.K."/>
            <person name="Klute M.J."/>
            <person name="Nakayama T."/>
            <person name="Obornik M."/>
            <person name="Reyes-Prieto A."/>
            <person name="Armbrust E.V."/>
            <person name="Aves S.J."/>
            <person name="Beiko R.G."/>
            <person name="Coutinho P."/>
            <person name="Dacks J.B."/>
            <person name="Durnford D.G."/>
            <person name="Fast N.M."/>
            <person name="Green B.R."/>
            <person name="Grisdale C.J."/>
            <person name="Hempel F."/>
            <person name="Henrissat B."/>
            <person name="Hoppner M.P."/>
            <person name="Ishida K."/>
            <person name="Kim E."/>
            <person name="Koreny L."/>
            <person name="Kroth P.G."/>
            <person name="Liu Y."/>
            <person name="Malik S.B."/>
            <person name="Maier U.G."/>
            <person name="McRose D."/>
            <person name="Mock T."/>
            <person name="Neilson J.A."/>
            <person name="Onodera N.T."/>
            <person name="Poole A.M."/>
            <person name="Pritham E.J."/>
            <person name="Richards T.A."/>
            <person name="Rocap G."/>
            <person name="Roy S.W."/>
            <person name="Sarai C."/>
            <person name="Schaack S."/>
            <person name="Shirato S."/>
            <person name="Slamovits C.H."/>
            <person name="Spencer D.F."/>
            <person name="Suzuki S."/>
            <person name="Worden A.Z."/>
            <person name="Zauner S."/>
            <person name="Barry K."/>
            <person name="Bell C."/>
            <person name="Bharti A.K."/>
            <person name="Crow J.A."/>
            <person name="Grimwood J."/>
            <person name="Kramer R."/>
            <person name="Lindquist E."/>
            <person name="Lucas S."/>
            <person name="Salamov A."/>
            <person name="McFadden G.I."/>
            <person name="Lane C.E."/>
            <person name="Keeling P.J."/>
            <person name="Gray M.W."/>
            <person name="Grigoriev I.V."/>
            <person name="Archibald J.M."/>
        </authorList>
    </citation>
    <scope>NUCLEOTIDE SEQUENCE</scope>
    <source>
        <strain evidence="10 12">CCMP2712</strain>
    </source>
</reference>
<dbReference type="Pfam" id="PF13359">
    <property type="entry name" value="DDE_Tnp_4"/>
    <property type="match status" value="1"/>
</dbReference>
<evidence type="ECO:0000256" key="6">
    <source>
        <dbReference type="ARBA" id="ARBA00022801"/>
    </source>
</evidence>
<evidence type="ECO:0000256" key="7">
    <source>
        <dbReference type="ARBA" id="ARBA00023242"/>
    </source>
</evidence>
<keyword evidence="7" id="KW-0539">Nucleus</keyword>
<proteinExistence type="inferred from homology"/>
<evidence type="ECO:0000256" key="8">
    <source>
        <dbReference type="SAM" id="MobiDB-lite"/>
    </source>
</evidence>
<comment type="similarity">
    <text evidence="3">Belongs to the HARBI1 family.</text>
</comment>
<dbReference type="GO" id="GO:0005634">
    <property type="term" value="C:nucleus"/>
    <property type="evidence" value="ECO:0007669"/>
    <property type="project" value="UniProtKB-SubCell"/>
</dbReference>
<keyword evidence="6" id="KW-0378">Hydrolase</keyword>
<evidence type="ECO:0000256" key="1">
    <source>
        <dbReference type="ARBA" id="ARBA00001968"/>
    </source>
</evidence>
<dbReference type="RefSeq" id="XP_005821270.1">
    <property type="nucleotide sequence ID" value="XM_005821213.1"/>
</dbReference>
<dbReference type="OMA" id="INEAAFF"/>
<sequence>MATKRKLAFPTTLPPSDDDSRSSSDDPQSRTVLPRAVRRKSKFMHTSLEDEQREERNFDWLAWSQSITDFQFRVFYRMSRKAFHRLIEVILPDYRWSTAKGVTDELFEDLTVDEKVSMTLRWMAGAPTMDIIWFHQVTEEAFVRSRKEVIETFFFCPSLQIVRPDLDDVEELDAISQGFLVGRVVPCASCYPDAWALGELGMELDARLEKLDGRYIVGDGEYDRESGVLTPIEGSELSEYELSFNYHLSLARAPVERAFGMVVRRWPILWRRLKLDDYNLICNMILTCLLLHNFIMDVDKDKAEPEREFSLDHEVCGHIYPAGRLTENDRPLENNNGAPAYNLWYVGYDHGYEDDEDPWKSEIQDRIVERLENFGLRRPLPKAIRRS</sequence>
<accession>L1IEP4</accession>
<dbReference type="OrthoDB" id="7956949at2759"/>
<evidence type="ECO:0000256" key="2">
    <source>
        <dbReference type="ARBA" id="ARBA00004123"/>
    </source>
</evidence>
<protein>
    <recommendedName>
        <fullName evidence="9">DDE Tnp4 domain-containing protein</fullName>
    </recommendedName>
</protein>
<dbReference type="EnsemblProtists" id="EKX34290">
    <property type="protein sequence ID" value="EKX34290"/>
    <property type="gene ID" value="GUITHDRAFT_147326"/>
</dbReference>
<evidence type="ECO:0000313" key="12">
    <source>
        <dbReference type="Proteomes" id="UP000011087"/>
    </source>
</evidence>
<dbReference type="PANTHER" id="PTHR22930">
    <property type="match status" value="1"/>
</dbReference>
<reference evidence="12" key="2">
    <citation type="submission" date="2012-11" db="EMBL/GenBank/DDBJ databases">
        <authorList>
            <person name="Kuo A."/>
            <person name="Curtis B.A."/>
            <person name="Tanifuji G."/>
            <person name="Burki F."/>
            <person name="Gruber A."/>
            <person name="Irimia M."/>
            <person name="Maruyama S."/>
            <person name="Arias M.C."/>
            <person name="Ball S.G."/>
            <person name="Gile G.H."/>
            <person name="Hirakawa Y."/>
            <person name="Hopkins J.F."/>
            <person name="Rensing S.A."/>
            <person name="Schmutz J."/>
            <person name="Symeonidi A."/>
            <person name="Elias M."/>
            <person name="Eveleigh R.J."/>
            <person name="Herman E.K."/>
            <person name="Klute M.J."/>
            <person name="Nakayama T."/>
            <person name="Obornik M."/>
            <person name="Reyes-Prieto A."/>
            <person name="Armbrust E.V."/>
            <person name="Aves S.J."/>
            <person name="Beiko R.G."/>
            <person name="Coutinho P."/>
            <person name="Dacks J.B."/>
            <person name="Durnford D.G."/>
            <person name="Fast N.M."/>
            <person name="Green B.R."/>
            <person name="Grisdale C."/>
            <person name="Hempe F."/>
            <person name="Henrissat B."/>
            <person name="Hoppner M.P."/>
            <person name="Ishida K.-I."/>
            <person name="Kim E."/>
            <person name="Koreny L."/>
            <person name="Kroth P.G."/>
            <person name="Liu Y."/>
            <person name="Malik S.-B."/>
            <person name="Maier U.G."/>
            <person name="McRose D."/>
            <person name="Mock T."/>
            <person name="Neilson J.A."/>
            <person name="Onodera N.T."/>
            <person name="Poole A.M."/>
            <person name="Pritham E.J."/>
            <person name="Richards T.A."/>
            <person name="Rocap G."/>
            <person name="Roy S.W."/>
            <person name="Sarai C."/>
            <person name="Schaack S."/>
            <person name="Shirato S."/>
            <person name="Slamovits C.H."/>
            <person name="Spencer D.F."/>
            <person name="Suzuki S."/>
            <person name="Worden A.Z."/>
            <person name="Zauner S."/>
            <person name="Barry K."/>
            <person name="Bell C."/>
            <person name="Bharti A.K."/>
            <person name="Crow J.A."/>
            <person name="Grimwood J."/>
            <person name="Kramer R."/>
            <person name="Lindquist E."/>
            <person name="Lucas S."/>
            <person name="Salamov A."/>
            <person name="McFadden G.I."/>
            <person name="Lane C.E."/>
            <person name="Keeling P.J."/>
            <person name="Gray M.W."/>
            <person name="Grigoriev I.V."/>
            <person name="Archibald J.M."/>
        </authorList>
    </citation>
    <scope>NUCLEOTIDE SEQUENCE</scope>
    <source>
        <strain evidence="12">CCMP2712</strain>
    </source>
</reference>
<name>L1IEP4_GUITC</name>
<evidence type="ECO:0000313" key="10">
    <source>
        <dbReference type="EMBL" id="EKX34290.1"/>
    </source>
</evidence>
<dbReference type="KEGG" id="gtt:GUITHDRAFT_147326"/>
<feature type="region of interest" description="Disordered" evidence="8">
    <location>
        <begin position="1"/>
        <end position="33"/>
    </location>
</feature>
<dbReference type="GO" id="GO:0004518">
    <property type="term" value="F:nuclease activity"/>
    <property type="evidence" value="ECO:0007669"/>
    <property type="project" value="UniProtKB-KW"/>
</dbReference>
<evidence type="ECO:0000256" key="3">
    <source>
        <dbReference type="ARBA" id="ARBA00006958"/>
    </source>
</evidence>
<dbReference type="Proteomes" id="UP000011087">
    <property type="component" value="Unassembled WGS sequence"/>
</dbReference>
<dbReference type="GO" id="GO:0016787">
    <property type="term" value="F:hydrolase activity"/>
    <property type="evidence" value="ECO:0007669"/>
    <property type="project" value="UniProtKB-KW"/>
</dbReference>
<evidence type="ECO:0000259" key="9">
    <source>
        <dbReference type="Pfam" id="PF13359"/>
    </source>
</evidence>
<evidence type="ECO:0000256" key="5">
    <source>
        <dbReference type="ARBA" id="ARBA00022723"/>
    </source>
</evidence>
<feature type="domain" description="DDE Tnp4" evidence="9">
    <location>
        <begin position="211"/>
        <end position="293"/>
    </location>
</feature>
<reference evidence="11" key="3">
    <citation type="submission" date="2016-03" db="UniProtKB">
        <authorList>
            <consortium name="EnsemblProtists"/>
        </authorList>
    </citation>
    <scope>IDENTIFICATION</scope>
</reference>
<gene>
    <name evidence="10" type="ORF">GUITHDRAFT_147326</name>
</gene>
<comment type="cofactor">
    <cofactor evidence="1">
        <name>a divalent metal cation</name>
        <dbReference type="ChEBI" id="CHEBI:60240"/>
    </cofactor>
</comment>
<dbReference type="STRING" id="905079.L1IEP4"/>
<dbReference type="AlphaFoldDB" id="L1IEP4"/>
<keyword evidence="4" id="KW-0540">Nuclease</keyword>
<evidence type="ECO:0000313" key="11">
    <source>
        <dbReference type="EnsemblProtists" id="EKX34290"/>
    </source>
</evidence>
<dbReference type="PaxDb" id="55529-EKX34290"/>
<dbReference type="EMBL" id="JH993113">
    <property type="protein sequence ID" value="EKX34290.1"/>
    <property type="molecule type" value="Genomic_DNA"/>
</dbReference>
<dbReference type="GO" id="GO:0046872">
    <property type="term" value="F:metal ion binding"/>
    <property type="evidence" value="ECO:0007669"/>
    <property type="project" value="UniProtKB-KW"/>
</dbReference>